<organism evidence="2 3">
    <name type="scientific">Fonsecaea monophora</name>
    <dbReference type="NCBI Taxonomy" id="254056"/>
    <lineage>
        <taxon>Eukaryota</taxon>
        <taxon>Fungi</taxon>
        <taxon>Dikarya</taxon>
        <taxon>Ascomycota</taxon>
        <taxon>Pezizomycotina</taxon>
        <taxon>Eurotiomycetes</taxon>
        <taxon>Chaetothyriomycetidae</taxon>
        <taxon>Chaetothyriales</taxon>
        <taxon>Herpotrichiellaceae</taxon>
        <taxon>Fonsecaea</taxon>
    </lineage>
</organism>
<feature type="compositionally biased region" description="Basic residues" evidence="1">
    <location>
        <begin position="76"/>
        <end position="90"/>
    </location>
</feature>
<proteinExistence type="predicted"/>
<dbReference type="EMBL" id="LVKK01000002">
    <property type="protein sequence ID" value="OAG45145.1"/>
    <property type="molecule type" value="Genomic_DNA"/>
</dbReference>
<dbReference type="AlphaFoldDB" id="A0A177FLM4"/>
<reference evidence="2 3" key="1">
    <citation type="submission" date="2016-03" db="EMBL/GenBank/DDBJ databases">
        <title>Draft genome sequence of the Fonsecaea monophora CBS 269.37.</title>
        <authorList>
            <person name="Bombassaro A."/>
            <person name="Vinicius W.A."/>
            <person name="De Hoog S."/>
            <person name="Sun J."/>
            <person name="Souza E.M."/>
            <person name="Raittz R.T."/>
            <person name="Costa F."/>
            <person name="Leao A.C."/>
            <person name="Tadra-Sfeir M.Z."/>
            <person name="Baura V."/>
            <person name="Balsanelli E."/>
            <person name="Pedrosa F.O."/>
            <person name="Moreno L.F."/>
            <person name="Steffens M.B."/>
            <person name="Xi L."/>
            <person name="Bocca A.L."/>
            <person name="Felipe M.S."/>
            <person name="Teixeira M."/>
            <person name="Telles Filho F.Q."/>
            <person name="Azevedo C.M."/>
            <person name="Gomes R."/>
            <person name="Vicente V.A."/>
        </authorList>
    </citation>
    <scope>NUCLEOTIDE SEQUENCE [LARGE SCALE GENOMIC DNA]</scope>
    <source>
        <strain evidence="2 3">CBS 269.37</strain>
    </source>
</reference>
<dbReference type="Proteomes" id="UP000077002">
    <property type="component" value="Unassembled WGS sequence"/>
</dbReference>
<name>A0A177FLM4_9EURO</name>
<sequence length="115" mass="12721">MAENQTVDIKEVDITALIAALQSAVSPLEVDAEEVARRLGMSLASIPPKFTRIRKQYHIDIKVVNSGALQRNRQSTPKKRVSRKQPKRVRTSNAPTHSDNETGTESSGKSSLRIL</sequence>
<dbReference type="RefSeq" id="XP_022517097.1">
    <property type="nucleotide sequence ID" value="XM_022650483.1"/>
</dbReference>
<feature type="region of interest" description="Disordered" evidence="1">
    <location>
        <begin position="66"/>
        <end position="115"/>
    </location>
</feature>
<evidence type="ECO:0000256" key="1">
    <source>
        <dbReference type="SAM" id="MobiDB-lite"/>
    </source>
</evidence>
<dbReference type="GeneID" id="34595675"/>
<feature type="compositionally biased region" description="Polar residues" evidence="1">
    <location>
        <begin position="91"/>
        <end position="115"/>
    </location>
</feature>
<gene>
    <name evidence="2" type="ORF">AYO21_00493</name>
</gene>
<keyword evidence="3" id="KW-1185">Reference proteome</keyword>
<dbReference type="OrthoDB" id="4154021at2759"/>
<accession>A0A177FLM4</accession>
<evidence type="ECO:0000313" key="3">
    <source>
        <dbReference type="Proteomes" id="UP000077002"/>
    </source>
</evidence>
<comment type="caution">
    <text evidence="2">The sequence shown here is derived from an EMBL/GenBank/DDBJ whole genome shotgun (WGS) entry which is preliminary data.</text>
</comment>
<evidence type="ECO:0000313" key="2">
    <source>
        <dbReference type="EMBL" id="OAG45145.1"/>
    </source>
</evidence>
<protein>
    <submittedName>
        <fullName evidence="2">Uncharacterized protein</fullName>
    </submittedName>
</protein>